<feature type="domain" description="Carbohydrate kinase FGGY C-terminal" evidence="5">
    <location>
        <begin position="295"/>
        <end position="507"/>
    </location>
</feature>
<dbReference type="InterPro" id="IPR043129">
    <property type="entry name" value="ATPase_NBD"/>
</dbReference>
<evidence type="ECO:0000256" key="3">
    <source>
        <dbReference type="ARBA" id="ARBA00022777"/>
    </source>
</evidence>
<dbReference type="InterPro" id="IPR000577">
    <property type="entry name" value="Carb_kinase_FGGY"/>
</dbReference>
<dbReference type="InterPro" id="IPR006003">
    <property type="entry name" value="FGGY_RbtK-like"/>
</dbReference>
<dbReference type="Gene3D" id="3.30.420.40">
    <property type="match status" value="1"/>
</dbReference>
<dbReference type="OrthoDB" id="203824at2759"/>
<keyword evidence="7" id="KW-1185">Reference proteome</keyword>
<keyword evidence="3" id="KW-0418">Kinase</keyword>
<dbReference type="CDD" id="cd07782">
    <property type="entry name" value="ASKHA_NBD_FGGY_D-RBK"/>
    <property type="match status" value="1"/>
</dbReference>
<dbReference type="Gene3D" id="1.20.58.2240">
    <property type="match status" value="1"/>
</dbReference>
<dbReference type="PANTHER" id="PTHR43435">
    <property type="entry name" value="RIBULOKINASE"/>
    <property type="match status" value="1"/>
</dbReference>
<dbReference type="AlphaFoldDB" id="A0A9P5QA94"/>
<dbReference type="GO" id="GO:0005737">
    <property type="term" value="C:cytoplasm"/>
    <property type="evidence" value="ECO:0007669"/>
    <property type="project" value="TreeGrafter"/>
</dbReference>
<sequence>MSYYIGVDVGTGSARAVLVNDRGQTIASHTKETTTWRDPDDHRIFEQSTSNIWNSISACIKECLAEAKISPSSVKGLSFDATCSLAVSDFNGDPVVVTKGKGLGQNGDRNIILWADHRAEKEAELINSTGSVVLDYVGGTMSLEMEIPKTLWLKNHMEPSFFSRCQFFDLPDFLTYRATKDSTRSCCSVTCKCSFVPKSGWQPDFFKKIGLNELVETNYRQLGAANGEVLTAGKPVGNGLSKQAADEFGLVEGTPVGSAVIDAYAGWLGTVAGRYKEDGKLSEAILSIDESRHRLAACAGTSTCHIVQSREGVFVNGVWGPYKDPVFQGWWMNEGGQSSTGQLIDFMIKSHPAYPRLQKLAQDQKSNIFAVLQELLQKMKKDSNVESLTELTKDMHFYPDLHGNRSPIADPRMRGSFVGLALDDGLHDLARKYNLTLEAIALQTRHIIDEMNSKGHSITSIYMSGSQAKNLPMMQLFADTCGMSVVLPFDEGGAVPLGAAMLGRYAADVAQTGVSHMSEDEQGQLLWKIMVEMTPPGTIVKPATSGREKKLIEAKYKIFREAIDIQYKWRKQIEEAMN</sequence>
<dbReference type="PANTHER" id="PTHR43435:SF4">
    <property type="entry name" value="FGGY CARBOHYDRATE KINASE DOMAIN-CONTAINING PROTEIN"/>
    <property type="match status" value="1"/>
</dbReference>
<evidence type="ECO:0000256" key="1">
    <source>
        <dbReference type="ARBA" id="ARBA00009156"/>
    </source>
</evidence>
<dbReference type="InterPro" id="IPR018484">
    <property type="entry name" value="FGGY_N"/>
</dbReference>
<comment type="caution">
    <text evidence="6">The sequence shown here is derived from an EMBL/GenBank/DDBJ whole genome shotgun (WGS) entry which is preliminary data.</text>
</comment>
<feature type="domain" description="Carbohydrate kinase FGGY N-terminal" evidence="4">
    <location>
        <begin position="3"/>
        <end position="269"/>
    </location>
</feature>
<evidence type="ECO:0008006" key="8">
    <source>
        <dbReference type="Google" id="ProtNLM"/>
    </source>
</evidence>
<comment type="similarity">
    <text evidence="1">Belongs to the FGGY kinase family.</text>
</comment>
<evidence type="ECO:0000313" key="7">
    <source>
        <dbReference type="Proteomes" id="UP000772434"/>
    </source>
</evidence>
<dbReference type="NCBIfam" id="TIGR01315">
    <property type="entry name" value="5C_CHO_kinase"/>
    <property type="match status" value="1"/>
</dbReference>
<proteinExistence type="inferred from homology"/>
<evidence type="ECO:0000259" key="5">
    <source>
        <dbReference type="Pfam" id="PF02782"/>
    </source>
</evidence>
<gene>
    <name evidence="6" type="ORF">BDP27DRAFT_1210328</name>
</gene>
<reference evidence="6" key="1">
    <citation type="submission" date="2020-11" db="EMBL/GenBank/DDBJ databases">
        <authorList>
            <consortium name="DOE Joint Genome Institute"/>
            <person name="Ahrendt S."/>
            <person name="Riley R."/>
            <person name="Andreopoulos W."/>
            <person name="Labutti K."/>
            <person name="Pangilinan J."/>
            <person name="Ruiz-Duenas F.J."/>
            <person name="Barrasa J.M."/>
            <person name="Sanchez-Garcia M."/>
            <person name="Camarero S."/>
            <person name="Miyauchi S."/>
            <person name="Serrano A."/>
            <person name="Linde D."/>
            <person name="Babiker R."/>
            <person name="Drula E."/>
            <person name="Ayuso-Fernandez I."/>
            <person name="Pacheco R."/>
            <person name="Padilla G."/>
            <person name="Ferreira P."/>
            <person name="Barriuso J."/>
            <person name="Kellner H."/>
            <person name="Castanera R."/>
            <person name="Alfaro M."/>
            <person name="Ramirez L."/>
            <person name="Pisabarro A.G."/>
            <person name="Kuo A."/>
            <person name="Tritt A."/>
            <person name="Lipzen A."/>
            <person name="He G."/>
            <person name="Yan M."/>
            <person name="Ng V."/>
            <person name="Cullen D."/>
            <person name="Martin F."/>
            <person name="Rosso M.-N."/>
            <person name="Henrissat B."/>
            <person name="Hibbett D."/>
            <person name="Martinez A.T."/>
            <person name="Grigoriev I.V."/>
        </authorList>
    </citation>
    <scope>NUCLEOTIDE SEQUENCE</scope>
    <source>
        <strain evidence="6">AH 40177</strain>
    </source>
</reference>
<name>A0A9P5QA94_9AGAR</name>
<dbReference type="Proteomes" id="UP000772434">
    <property type="component" value="Unassembled WGS sequence"/>
</dbReference>
<dbReference type="GO" id="GO:0019321">
    <property type="term" value="P:pentose metabolic process"/>
    <property type="evidence" value="ECO:0007669"/>
    <property type="project" value="TreeGrafter"/>
</dbReference>
<evidence type="ECO:0000313" key="6">
    <source>
        <dbReference type="EMBL" id="KAF9076645.1"/>
    </source>
</evidence>
<dbReference type="InterPro" id="IPR018485">
    <property type="entry name" value="FGGY_C"/>
</dbReference>
<accession>A0A9P5QA94</accession>
<evidence type="ECO:0000259" key="4">
    <source>
        <dbReference type="Pfam" id="PF00370"/>
    </source>
</evidence>
<dbReference type="Pfam" id="PF00370">
    <property type="entry name" value="FGGY_N"/>
    <property type="match status" value="1"/>
</dbReference>
<dbReference type="PIRSF" id="PIRSF000538">
    <property type="entry name" value="GlpK"/>
    <property type="match status" value="1"/>
</dbReference>
<dbReference type="SUPFAM" id="SSF53067">
    <property type="entry name" value="Actin-like ATPase domain"/>
    <property type="match status" value="2"/>
</dbReference>
<dbReference type="EMBL" id="JADNRY010000006">
    <property type="protein sequence ID" value="KAF9076645.1"/>
    <property type="molecule type" value="Genomic_DNA"/>
</dbReference>
<dbReference type="GO" id="GO:0019150">
    <property type="term" value="F:D-ribulokinase activity"/>
    <property type="evidence" value="ECO:0007669"/>
    <property type="project" value="TreeGrafter"/>
</dbReference>
<evidence type="ECO:0000256" key="2">
    <source>
        <dbReference type="ARBA" id="ARBA00022679"/>
    </source>
</evidence>
<organism evidence="6 7">
    <name type="scientific">Rhodocollybia butyracea</name>
    <dbReference type="NCBI Taxonomy" id="206335"/>
    <lineage>
        <taxon>Eukaryota</taxon>
        <taxon>Fungi</taxon>
        <taxon>Dikarya</taxon>
        <taxon>Basidiomycota</taxon>
        <taxon>Agaricomycotina</taxon>
        <taxon>Agaricomycetes</taxon>
        <taxon>Agaricomycetidae</taxon>
        <taxon>Agaricales</taxon>
        <taxon>Marasmiineae</taxon>
        <taxon>Omphalotaceae</taxon>
        <taxon>Rhodocollybia</taxon>
    </lineage>
</organism>
<dbReference type="Pfam" id="PF02782">
    <property type="entry name" value="FGGY_C"/>
    <property type="match status" value="1"/>
</dbReference>
<keyword evidence="2" id="KW-0808">Transferase</keyword>
<protein>
    <recommendedName>
        <fullName evidence="8">Pentulose kinase</fullName>
    </recommendedName>
</protein>